<evidence type="ECO:0000313" key="1">
    <source>
        <dbReference type="EMBL" id="EPF30916.1"/>
    </source>
</evidence>
<dbReference type="OrthoDB" id="1426431at2"/>
<protein>
    <submittedName>
        <fullName evidence="1">Uncharacterized protein</fullName>
    </submittedName>
</protein>
<gene>
    <name evidence="1" type="ORF">HMPREF9194_01242</name>
</gene>
<name>S3K1X3_TREMA</name>
<organism evidence="1 2">
    <name type="scientific">Treponema maltophilum ATCC 51939</name>
    <dbReference type="NCBI Taxonomy" id="1125699"/>
    <lineage>
        <taxon>Bacteria</taxon>
        <taxon>Pseudomonadati</taxon>
        <taxon>Spirochaetota</taxon>
        <taxon>Spirochaetia</taxon>
        <taxon>Spirochaetales</taxon>
        <taxon>Treponemataceae</taxon>
        <taxon>Treponema</taxon>
    </lineage>
</organism>
<reference evidence="1 2" key="1">
    <citation type="submission" date="2013-04" db="EMBL/GenBank/DDBJ databases">
        <title>The Genome Sequence of Treponema maltophilum ATCC 51939.</title>
        <authorList>
            <consortium name="The Broad Institute Genomics Platform"/>
            <person name="Earl A."/>
            <person name="Ward D."/>
            <person name="Feldgarden M."/>
            <person name="Gevers D."/>
            <person name="Leonetti C."/>
            <person name="Blanton J.M."/>
            <person name="Dewhirst F.E."/>
            <person name="Izard J."/>
            <person name="Walker B."/>
            <person name="Young S."/>
            <person name="Zeng Q."/>
            <person name="Gargeya S."/>
            <person name="Fitzgerald M."/>
            <person name="Haas B."/>
            <person name="Abouelleil A."/>
            <person name="Allen A.W."/>
            <person name="Alvarado L."/>
            <person name="Arachchi H.M."/>
            <person name="Berlin A.M."/>
            <person name="Chapman S.B."/>
            <person name="Gainer-Dewar J."/>
            <person name="Goldberg J."/>
            <person name="Griggs A."/>
            <person name="Gujja S."/>
            <person name="Hansen M."/>
            <person name="Howarth C."/>
            <person name="Imamovic A."/>
            <person name="Ireland A."/>
            <person name="Larimer J."/>
            <person name="McCowan C."/>
            <person name="Murphy C."/>
            <person name="Pearson M."/>
            <person name="Poon T.W."/>
            <person name="Priest M."/>
            <person name="Roberts A."/>
            <person name="Saif S."/>
            <person name="Shea T."/>
            <person name="Sisk P."/>
            <person name="Sykes S."/>
            <person name="Wortman J."/>
            <person name="Nusbaum C."/>
            <person name="Birren B."/>
        </authorList>
    </citation>
    <scope>NUCLEOTIDE SEQUENCE [LARGE SCALE GENOMIC DNA]</scope>
    <source>
        <strain evidence="1 2">ATCC 51939</strain>
    </source>
</reference>
<keyword evidence="2" id="KW-1185">Reference proteome</keyword>
<proteinExistence type="predicted"/>
<dbReference type="EMBL" id="ATFF01000006">
    <property type="protein sequence ID" value="EPF30916.1"/>
    <property type="molecule type" value="Genomic_DNA"/>
</dbReference>
<dbReference type="RefSeq" id="WP_016525527.1">
    <property type="nucleotide sequence ID" value="NZ_KE332518.1"/>
</dbReference>
<evidence type="ECO:0000313" key="2">
    <source>
        <dbReference type="Proteomes" id="UP000014541"/>
    </source>
</evidence>
<sequence>MVLKNLMIPFTLINKRKHNSLKISDYPVFYYKNKSAQQENIKFGVRILFWAGMVGHGKNFKEAFGRLCEKFDLYKKNNEYVPKPWERKELEFASDEKILKNESFAVEFFDKILGMDFYKGFYSDETYLELFYCDVDDDKKERIKKGIIERVKSYYGVDIRDVYDFALPDVFTFIDKNRII</sequence>
<dbReference type="Proteomes" id="UP000014541">
    <property type="component" value="Unassembled WGS sequence"/>
</dbReference>
<dbReference type="PATRIC" id="fig|1125699.3.peg.1262"/>
<dbReference type="AlphaFoldDB" id="S3K1X3"/>
<dbReference type="HOGENOM" id="CLU_1495563_0_0_12"/>
<dbReference type="eggNOG" id="ENOG5031D5C">
    <property type="taxonomic scope" value="Bacteria"/>
</dbReference>
<comment type="caution">
    <text evidence="1">The sequence shown here is derived from an EMBL/GenBank/DDBJ whole genome shotgun (WGS) entry which is preliminary data.</text>
</comment>
<accession>S3K1X3</accession>